<evidence type="ECO:0000256" key="14">
    <source>
        <dbReference type="PIRSR" id="PIRSR000726-1"/>
    </source>
</evidence>
<keyword evidence="8 14" id="KW-0547">Nucleotide-binding</keyword>
<protein>
    <recommendedName>
        <fullName evidence="15">Aspartokinase</fullName>
        <ecNumber evidence="15">2.7.2.4</ecNumber>
    </recommendedName>
</protein>
<dbReference type="GO" id="GO:0009090">
    <property type="term" value="P:homoserine biosynthetic process"/>
    <property type="evidence" value="ECO:0007669"/>
    <property type="project" value="TreeGrafter"/>
</dbReference>
<dbReference type="OrthoDB" id="9799110at2"/>
<dbReference type="STRING" id="1555112.LIP_1770"/>
<dbReference type="Proteomes" id="UP000065807">
    <property type="component" value="Chromosome"/>
</dbReference>
<dbReference type="InterPro" id="IPR001341">
    <property type="entry name" value="Asp_kinase"/>
</dbReference>
<comment type="function">
    <text evidence="1">Catalyzes the phosphorylation of the beta-carboxyl group of aspartic acid with ATP to yield 4-phospho-L-aspartate, which is involved in the branched biosynthetic pathway leading to the biosynthesis of amino acids threonine, isoleucine and methionine.</text>
</comment>
<evidence type="ECO:0000256" key="10">
    <source>
        <dbReference type="ARBA" id="ARBA00022840"/>
    </source>
</evidence>
<keyword evidence="12" id="KW-0457">Lysine biosynthesis</keyword>
<dbReference type="NCBIfam" id="TIGR00657">
    <property type="entry name" value="asp_kinases"/>
    <property type="match status" value="1"/>
</dbReference>
<dbReference type="InterPro" id="IPR036393">
    <property type="entry name" value="AceGlu_kinase-like_sf"/>
</dbReference>
<dbReference type="InterPro" id="IPR001048">
    <property type="entry name" value="Asp/Glu/Uridylate_kinase"/>
</dbReference>
<evidence type="ECO:0000256" key="9">
    <source>
        <dbReference type="ARBA" id="ARBA00022777"/>
    </source>
</evidence>
<evidence type="ECO:0000256" key="5">
    <source>
        <dbReference type="ARBA" id="ARBA00010122"/>
    </source>
</evidence>
<feature type="domain" description="ACT" evidence="17">
    <location>
        <begin position="345"/>
        <end position="417"/>
    </location>
</feature>
<name>A0A0K2SL97_LIMPI</name>
<evidence type="ECO:0000256" key="16">
    <source>
        <dbReference type="RuleBase" id="RU004249"/>
    </source>
</evidence>
<evidence type="ECO:0000256" key="3">
    <source>
        <dbReference type="ARBA" id="ARBA00004986"/>
    </source>
</evidence>
<keyword evidence="9 15" id="KW-0418">Kinase</keyword>
<dbReference type="Pfam" id="PF00696">
    <property type="entry name" value="AA_kinase"/>
    <property type="match status" value="1"/>
</dbReference>
<dbReference type="UniPathway" id="UPA00050">
    <property type="reaction ID" value="UER00461"/>
</dbReference>
<reference evidence="19" key="1">
    <citation type="submission" date="2015-07" db="EMBL/GenBank/DDBJ databases">
        <title>Complete genome sequence and phylogenetic analysis of Limnochorda pilosa.</title>
        <authorList>
            <person name="Watanabe M."/>
            <person name="Kojima H."/>
            <person name="Fukui M."/>
        </authorList>
    </citation>
    <scope>NUCLEOTIDE SEQUENCE [LARGE SCALE GENOMIC DNA]</scope>
    <source>
        <strain evidence="19">HC45</strain>
    </source>
</reference>
<dbReference type="PIRSF" id="PIRSF000726">
    <property type="entry name" value="Asp_kin"/>
    <property type="match status" value="1"/>
</dbReference>
<dbReference type="UniPathway" id="UPA00051">
    <property type="reaction ID" value="UER00462"/>
</dbReference>
<evidence type="ECO:0000313" key="19">
    <source>
        <dbReference type="Proteomes" id="UP000065807"/>
    </source>
</evidence>
<dbReference type="SUPFAM" id="SSF55021">
    <property type="entry name" value="ACT-like"/>
    <property type="match status" value="2"/>
</dbReference>
<dbReference type="GO" id="GO:0005829">
    <property type="term" value="C:cytosol"/>
    <property type="evidence" value="ECO:0007669"/>
    <property type="project" value="TreeGrafter"/>
</dbReference>
<dbReference type="InterPro" id="IPR005260">
    <property type="entry name" value="Asp_kin_monofn"/>
</dbReference>
<keyword evidence="11" id="KW-0220">Diaminopimelate biosynthesis</keyword>
<dbReference type="Pfam" id="PF22468">
    <property type="entry name" value="ACT_9"/>
    <property type="match status" value="1"/>
</dbReference>
<reference evidence="19" key="2">
    <citation type="journal article" date="2016" name="Int. J. Syst. Evol. Microbiol.">
        <title>Complete genome sequence and cell structure of Limnochorda pilosa, a Gram-negative spore-former within the phylum Firmicutes.</title>
        <authorList>
            <person name="Watanabe M."/>
            <person name="Kojima H."/>
            <person name="Fukui M."/>
        </authorList>
    </citation>
    <scope>NUCLEOTIDE SEQUENCE [LARGE SCALE GENOMIC DNA]</scope>
    <source>
        <strain evidence="19">HC45</strain>
    </source>
</reference>
<dbReference type="InterPro" id="IPR002912">
    <property type="entry name" value="ACT_dom"/>
</dbReference>
<sequence length="417" mass="44585">MNGIVVQKYGGSSVSDPERIRNVAARIVDAHRSGRPVVAVVSAMGDTTDHLIELAHQISPRPPRREMDMLLATGEQVSIALLAMAIQELGEEAISLTGAQVGILTDGIHMKARIQEVRTDRILRELEQGRIVIVAGFQGITPGDDITTLGRGGSDTTAVALAAAVQADRCEIYTDVDGVYTADPRLVPDASRLEWISYGEMLEMASLGAVVLQPRAVEYAAQYGVVLRVRSSFGDGPGTEVRGVSTMENARVVVGVTHDRNVAKLVVVDVPDRPGVAHRLFAALAAEEINVDMIVQTTKARQVTDLLFTVTRDDLARSREIVDQVARELGATTVQDDASVAKVSIVGAGMMSHPGVAARMFGALAEAGINIQVISTSEIKVSCLIDATQAEEAVRRVHKAFHLEELAPEGARDPLLP</sequence>
<dbReference type="UniPathway" id="UPA00034">
    <property type="reaction ID" value="UER00015"/>
</dbReference>
<dbReference type="CDD" id="cd04923">
    <property type="entry name" value="ACT_AK-LysC-DapG-like_2"/>
    <property type="match status" value="1"/>
</dbReference>
<dbReference type="GO" id="GO:0019877">
    <property type="term" value="P:diaminopimelate biosynthetic process"/>
    <property type="evidence" value="ECO:0007669"/>
    <property type="project" value="UniProtKB-KW"/>
</dbReference>
<accession>A0A0K2SL97</accession>
<dbReference type="EMBL" id="AP014924">
    <property type="protein sequence ID" value="BAS27614.1"/>
    <property type="molecule type" value="Genomic_DNA"/>
</dbReference>
<evidence type="ECO:0000256" key="7">
    <source>
        <dbReference type="ARBA" id="ARBA00022679"/>
    </source>
</evidence>
<evidence type="ECO:0000256" key="11">
    <source>
        <dbReference type="ARBA" id="ARBA00022915"/>
    </source>
</evidence>
<dbReference type="PANTHER" id="PTHR21499">
    <property type="entry name" value="ASPARTATE KINASE"/>
    <property type="match status" value="1"/>
</dbReference>
<feature type="binding site" evidence="14">
    <location>
        <begin position="8"/>
        <end position="11"/>
    </location>
    <ligand>
        <name>ATP</name>
        <dbReference type="ChEBI" id="CHEBI:30616"/>
    </ligand>
</feature>
<evidence type="ECO:0000256" key="12">
    <source>
        <dbReference type="ARBA" id="ARBA00023154"/>
    </source>
</evidence>
<comment type="pathway">
    <text evidence="3 16">Amino-acid biosynthesis; L-methionine biosynthesis via de novo pathway; L-homoserine from L-aspartate: step 1/3.</text>
</comment>
<dbReference type="GO" id="GO:0005524">
    <property type="term" value="F:ATP binding"/>
    <property type="evidence" value="ECO:0007669"/>
    <property type="project" value="UniProtKB-KW"/>
</dbReference>
<feature type="binding site" evidence="14">
    <location>
        <begin position="174"/>
        <end position="175"/>
    </location>
    <ligand>
        <name>ATP</name>
        <dbReference type="ChEBI" id="CHEBI:30616"/>
    </ligand>
</feature>
<keyword evidence="19" id="KW-1185">Reference proteome</keyword>
<feature type="binding site" evidence="14">
    <location>
        <position position="75"/>
    </location>
    <ligand>
        <name>substrate</name>
    </ligand>
</feature>
<keyword evidence="6 16" id="KW-0028">Amino-acid biosynthesis</keyword>
<comment type="pathway">
    <text evidence="4 16">Amino-acid biosynthesis; L-threonine biosynthesis; L-threonine from L-aspartate: step 1/5.</text>
</comment>
<comment type="similarity">
    <text evidence="5 15">Belongs to the aspartokinase family.</text>
</comment>
<evidence type="ECO:0000256" key="8">
    <source>
        <dbReference type="ARBA" id="ARBA00022741"/>
    </source>
</evidence>
<feature type="domain" description="ACT" evidence="17">
    <location>
        <begin position="265"/>
        <end position="339"/>
    </location>
</feature>
<dbReference type="PATRIC" id="fig|1555112.3.peg.1802"/>
<keyword evidence="7 15" id="KW-0808">Transferase</keyword>
<comment type="pathway">
    <text evidence="2 16">Amino-acid biosynthesis; L-lysine biosynthesis via DAP pathway; (S)-tetrahydrodipicolinate from L-aspartate: step 1/4.</text>
</comment>
<dbReference type="InterPro" id="IPR054352">
    <property type="entry name" value="ACT_Aspartokinase"/>
</dbReference>
<dbReference type="PROSITE" id="PS51671">
    <property type="entry name" value="ACT"/>
    <property type="match status" value="2"/>
</dbReference>
<organism evidence="18 19">
    <name type="scientific">Limnochorda pilosa</name>
    <dbReference type="NCBI Taxonomy" id="1555112"/>
    <lineage>
        <taxon>Bacteria</taxon>
        <taxon>Bacillati</taxon>
        <taxon>Bacillota</taxon>
        <taxon>Limnochordia</taxon>
        <taxon>Limnochordales</taxon>
        <taxon>Limnochordaceae</taxon>
        <taxon>Limnochorda</taxon>
    </lineage>
</organism>
<dbReference type="SUPFAM" id="SSF53633">
    <property type="entry name" value="Carbamate kinase-like"/>
    <property type="match status" value="1"/>
</dbReference>
<evidence type="ECO:0000259" key="17">
    <source>
        <dbReference type="PROSITE" id="PS51671"/>
    </source>
</evidence>
<evidence type="ECO:0000313" key="18">
    <source>
        <dbReference type="EMBL" id="BAS27614.1"/>
    </source>
</evidence>
<dbReference type="EC" id="2.7.2.4" evidence="15"/>
<dbReference type="CDD" id="cd04261">
    <property type="entry name" value="AAK_AKii-LysC-BS"/>
    <property type="match status" value="1"/>
</dbReference>
<dbReference type="InterPro" id="IPR018042">
    <property type="entry name" value="Aspartate_kinase_CS"/>
</dbReference>
<dbReference type="GO" id="GO:0004072">
    <property type="term" value="F:aspartate kinase activity"/>
    <property type="evidence" value="ECO:0007669"/>
    <property type="project" value="UniProtKB-EC"/>
</dbReference>
<evidence type="ECO:0000256" key="1">
    <source>
        <dbReference type="ARBA" id="ARBA00003121"/>
    </source>
</evidence>
<evidence type="ECO:0000256" key="13">
    <source>
        <dbReference type="ARBA" id="ARBA00047872"/>
    </source>
</evidence>
<dbReference type="NCBIfam" id="NF005154">
    <property type="entry name" value="PRK06635.1-2"/>
    <property type="match status" value="1"/>
</dbReference>
<evidence type="ECO:0000256" key="2">
    <source>
        <dbReference type="ARBA" id="ARBA00004766"/>
    </source>
</evidence>
<dbReference type="NCBIfam" id="TIGR00656">
    <property type="entry name" value="asp_kin_monofn"/>
    <property type="match status" value="1"/>
</dbReference>
<dbReference type="FunFam" id="3.40.1160.10:FF:000002">
    <property type="entry name" value="Aspartokinase"/>
    <property type="match status" value="1"/>
</dbReference>
<keyword evidence="10 14" id="KW-0067">ATP-binding</keyword>
<comment type="catalytic activity">
    <reaction evidence="13 15">
        <text>L-aspartate + ATP = 4-phospho-L-aspartate + ADP</text>
        <dbReference type="Rhea" id="RHEA:23776"/>
        <dbReference type="ChEBI" id="CHEBI:29991"/>
        <dbReference type="ChEBI" id="CHEBI:30616"/>
        <dbReference type="ChEBI" id="CHEBI:57535"/>
        <dbReference type="ChEBI" id="CHEBI:456216"/>
        <dbReference type="EC" id="2.7.2.4"/>
    </reaction>
</comment>
<dbReference type="GO" id="GO:0009088">
    <property type="term" value="P:threonine biosynthetic process"/>
    <property type="evidence" value="ECO:0007669"/>
    <property type="project" value="UniProtKB-UniPathway"/>
</dbReference>
<evidence type="ECO:0000256" key="6">
    <source>
        <dbReference type="ARBA" id="ARBA00022605"/>
    </source>
</evidence>
<dbReference type="Gene3D" id="3.40.1160.10">
    <property type="entry name" value="Acetylglutamate kinase-like"/>
    <property type="match status" value="1"/>
</dbReference>
<feature type="binding site" evidence="14">
    <location>
        <position position="180"/>
    </location>
    <ligand>
        <name>ATP</name>
        <dbReference type="ChEBI" id="CHEBI:30616"/>
    </ligand>
</feature>
<feature type="binding site" evidence="14">
    <location>
        <position position="185"/>
    </location>
    <ligand>
        <name>ATP</name>
        <dbReference type="ChEBI" id="CHEBI:30616"/>
    </ligand>
</feature>
<dbReference type="PROSITE" id="PS00324">
    <property type="entry name" value="ASPARTOKINASE"/>
    <property type="match status" value="1"/>
</dbReference>
<dbReference type="GO" id="GO:0009089">
    <property type="term" value="P:lysine biosynthetic process via diaminopimelate"/>
    <property type="evidence" value="ECO:0007669"/>
    <property type="project" value="UniProtKB-UniPathway"/>
</dbReference>
<dbReference type="Gene3D" id="3.30.2130.10">
    <property type="entry name" value="VC0802-like"/>
    <property type="match status" value="1"/>
</dbReference>
<proteinExistence type="inferred from homology"/>
<dbReference type="RefSeq" id="WP_144440392.1">
    <property type="nucleotide sequence ID" value="NZ_AP014924.1"/>
</dbReference>
<dbReference type="Pfam" id="PF01842">
    <property type="entry name" value="ACT"/>
    <property type="match status" value="1"/>
</dbReference>
<gene>
    <name evidence="18" type="ORF">LIP_1770</name>
</gene>
<dbReference type="FunFam" id="3.30.2130.10:FF:000002">
    <property type="entry name" value="Aspartokinase"/>
    <property type="match status" value="1"/>
</dbReference>
<evidence type="ECO:0000256" key="15">
    <source>
        <dbReference type="RuleBase" id="RU003448"/>
    </source>
</evidence>
<dbReference type="InterPro" id="IPR045865">
    <property type="entry name" value="ACT-like_dom_sf"/>
</dbReference>
<dbReference type="KEGG" id="lpil:LIP_1770"/>
<dbReference type="PANTHER" id="PTHR21499:SF3">
    <property type="entry name" value="ASPARTOKINASE"/>
    <property type="match status" value="1"/>
</dbReference>
<dbReference type="InterPro" id="IPR041740">
    <property type="entry name" value="AKii-LysC-BS"/>
</dbReference>
<feature type="binding site" evidence="14">
    <location>
        <position position="48"/>
    </location>
    <ligand>
        <name>substrate</name>
    </ligand>
</feature>
<evidence type="ECO:0000256" key="4">
    <source>
        <dbReference type="ARBA" id="ARBA00005139"/>
    </source>
</evidence>
<dbReference type="AlphaFoldDB" id="A0A0K2SL97"/>
<dbReference type="NCBIfam" id="NF005155">
    <property type="entry name" value="PRK06635.1-4"/>
    <property type="match status" value="1"/>
</dbReference>
<dbReference type="CDD" id="cd04913">
    <property type="entry name" value="ACT_AKii-LysC-BS-like_1"/>
    <property type="match status" value="1"/>
</dbReference>